<dbReference type="Proteomes" id="UP000255467">
    <property type="component" value="Unassembled WGS sequence"/>
</dbReference>
<evidence type="ECO:0000256" key="1">
    <source>
        <dbReference type="SAM" id="MobiDB-lite"/>
    </source>
</evidence>
<gene>
    <name evidence="3" type="ORF">NCTC1934_03350</name>
</gene>
<feature type="transmembrane region" description="Helical" evidence="2">
    <location>
        <begin position="104"/>
        <end position="121"/>
    </location>
</feature>
<reference evidence="3 4" key="1">
    <citation type="submission" date="2018-06" db="EMBL/GenBank/DDBJ databases">
        <authorList>
            <consortium name="Pathogen Informatics"/>
            <person name="Doyle S."/>
        </authorList>
    </citation>
    <scope>NUCLEOTIDE SEQUENCE [LARGE SCALE GENOMIC DNA]</scope>
    <source>
        <strain evidence="3 4">NCTC1934</strain>
    </source>
</reference>
<name>A0A378YLX9_9NOCA</name>
<feature type="transmembrane region" description="Helical" evidence="2">
    <location>
        <begin position="26"/>
        <end position="48"/>
    </location>
</feature>
<keyword evidence="2" id="KW-0472">Membrane</keyword>
<feature type="region of interest" description="Disordered" evidence="1">
    <location>
        <begin position="164"/>
        <end position="189"/>
    </location>
</feature>
<dbReference type="EMBL" id="UGRY01000002">
    <property type="protein sequence ID" value="SUA78195.1"/>
    <property type="molecule type" value="Genomic_DNA"/>
</dbReference>
<accession>A0A378YLX9</accession>
<dbReference type="RefSeq" id="WP_051036980.1">
    <property type="nucleotide sequence ID" value="NZ_UGRY01000002.1"/>
</dbReference>
<evidence type="ECO:0000256" key="2">
    <source>
        <dbReference type="SAM" id="Phobius"/>
    </source>
</evidence>
<dbReference type="STRING" id="1406858.GCA_000710895_05180"/>
<dbReference type="OrthoDB" id="74134at2"/>
<protein>
    <submittedName>
        <fullName evidence="3">Uncharacterized protein</fullName>
    </submittedName>
</protein>
<dbReference type="AlphaFoldDB" id="A0A378YLX9"/>
<feature type="transmembrane region" description="Helical" evidence="2">
    <location>
        <begin position="133"/>
        <end position="154"/>
    </location>
</feature>
<evidence type="ECO:0000313" key="3">
    <source>
        <dbReference type="EMBL" id="SUA78195.1"/>
    </source>
</evidence>
<keyword evidence="2" id="KW-0812">Transmembrane</keyword>
<keyword evidence="2" id="KW-1133">Transmembrane helix</keyword>
<sequence>MRISLRGTGDGLRVRMRLDVNRRRWLALRIVLGILAFIGLLTGLWAVLAPRSWYDSFPGFGMRWVSVDGPYNHHLAADVGAFFLALAVVALAALYLMDSMVARVAGVAWAVFGLPHLLYHLTHWPDELSGVSAVLSAVSLILIPALGVACVFVAPRERHPVPEPAPFTLRFPQRRSTRHTRGQGTRPPR</sequence>
<evidence type="ECO:0000313" key="4">
    <source>
        <dbReference type="Proteomes" id="UP000255467"/>
    </source>
</evidence>
<organism evidence="3 4">
    <name type="scientific">Nocardia otitidiscaviarum</name>
    <dbReference type="NCBI Taxonomy" id="1823"/>
    <lineage>
        <taxon>Bacteria</taxon>
        <taxon>Bacillati</taxon>
        <taxon>Actinomycetota</taxon>
        <taxon>Actinomycetes</taxon>
        <taxon>Mycobacteriales</taxon>
        <taxon>Nocardiaceae</taxon>
        <taxon>Nocardia</taxon>
    </lineage>
</organism>
<feature type="transmembrane region" description="Helical" evidence="2">
    <location>
        <begin position="79"/>
        <end position="97"/>
    </location>
</feature>
<feature type="compositionally biased region" description="Basic residues" evidence="1">
    <location>
        <begin position="172"/>
        <end position="181"/>
    </location>
</feature>
<proteinExistence type="predicted"/>
<keyword evidence="4" id="KW-1185">Reference proteome</keyword>